<comment type="caution">
    <text evidence="10">The sequence shown here is derived from an EMBL/GenBank/DDBJ whole genome shotgun (WGS) entry which is preliminary data.</text>
</comment>
<evidence type="ECO:0000259" key="8">
    <source>
        <dbReference type="Pfam" id="PF01321"/>
    </source>
</evidence>
<keyword evidence="3 6" id="KW-0479">Metal-binding</keyword>
<evidence type="ECO:0000259" key="7">
    <source>
        <dbReference type="Pfam" id="PF00557"/>
    </source>
</evidence>
<dbReference type="GO" id="GO:0005737">
    <property type="term" value="C:cytoplasm"/>
    <property type="evidence" value="ECO:0007669"/>
    <property type="project" value="UniProtKB-ARBA"/>
</dbReference>
<dbReference type="SUPFAM" id="SSF53092">
    <property type="entry name" value="Creatinase/prolidase N-terminal domain"/>
    <property type="match status" value="1"/>
</dbReference>
<evidence type="ECO:0000256" key="2">
    <source>
        <dbReference type="ARBA" id="ARBA00008766"/>
    </source>
</evidence>
<dbReference type="EMBL" id="JARQZJ010000001">
    <property type="protein sequence ID" value="KAK9869389.1"/>
    <property type="molecule type" value="Genomic_DNA"/>
</dbReference>
<dbReference type="InterPro" id="IPR000587">
    <property type="entry name" value="Creatinase_N"/>
</dbReference>
<organism evidence="10 11">
    <name type="scientific">Henosepilachna vigintioctopunctata</name>
    <dbReference type="NCBI Taxonomy" id="420089"/>
    <lineage>
        <taxon>Eukaryota</taxon>
        <taxon>Metazoa</taxon>
        <taxon>Ecdysozoa</taxon>
        <taxon>Arthropoda</taxon>
        <taxon>Hexapoda</taxon>
        <taxon>Insecta</taxon>
        <taxon>Pterygota</taxon>
        <taxon>Neoptera</taxon>
        <taxon>Endopterygota</taxon>
        <taxon>Coleoptera</taxon>
        <taxon>Polyphaga</taxon>
        <taxon>Cucujiformia</taxon>
        <taxon>Coccinelloidea</taxon>
        <taxon>Coccinellidae</taxon>
        <taxon>Epilachninae</taxon>
        <taxon>Epilachnini</taxon>
        <taxon>Henosepilachna</taxon>
    </lineage>
</organism>
<keyword evidence="11" id="KW-1185">Reference proteome</keyword>
<evidence type="ECO:0000313" key="10">
    <source>
        <dbReference type="EMBL" id="KAK9869389.1"/>
    </source>
</evidence>
<evidence type="ECO:0000313" key="11">
    <source>
        <dbReference type="Proteomes" id="UP001431783"/>
    </source>
</evidence>
<dbReference type="FunFam" id="3.40.350.10:FF:000001">
    <property type="entry name" value="Putative xaa-Pro aminopeptidase 1"/>
    <property type="match status" value="1"/>
</dbReference>
<dbReference type="Pfam" id="PF00557">
    <property type="entry name" value="Peptidase_M24"/>
    <property type="match status" value="1"/>
</dbReference>
<proteinExistence type="inferred from homology"/>
<evidence type="ECO:0000256" key="5">
    <source>
        <dbReference type="ARBA" id="ARBA00023211"/>
    </source>
</evidence>
<dbReference type="FunFam" id="3.90.230.10:FF:000007">
    <property type="entry name" value="Xaa-Pro aminopeptidase P"/>
    <property type="match status" value="1"/>
</dbReference>
<dbReference type="Pfam" id="PF16189">
    <property type="entry name" value="Creatinase_N_2"/>
    <property type="match status" value="1"/>
</dbReference>
<feature type="domain" description="Peptidase M24 C-terminal" evidence="9">
    <location>
        <begin position="546"/>
        <end position="610"/>
    </location>
</feature>
<accession>A0AAW1TI05</accession>
<evidence type="ECO:0000256" key="4">
    <source>
        <dbReference type="ARBA" id="ARBA00022801"/>
    </source>
</evidence>
<dbReference type="InterPro" id="IPR001131">
    <property type="entry name" value="Peptidase_M24B_aminopep-P_CS"/>
</dbReference>
<dbReference type="Gene3D" id="3.40.350.10">
    <property type="entry name" value="Creatinase/prolidase N-terminal domain"/>
    <property type="match status" value="2"/>
</dbReference>
<evidence type="ECO:0000256" key="1">
    <source>
        <dbReference type="ARBA" id="ARBA00001936"/>
    </source>
</evidence>
<feature type="domain" description="Creatinase N-terminal" evidence="8">
    <location>
        <begin position="48"/>
        <end position="136"/>
    </location>
</feature>
<dbReference type="PANTHER" id="PTHR43763">
    <property type="entry name" value="XAA-PRO AMINOPEPTIDASE 1"/>
    <property type="match status" value="1"/>
</dbReference>
<evidence type="ECO:0000256" key="6">
    <source>
        <dbReference type="RuleBase" id="RU000590"/>
    </source>
</evidence>
<dbReference type="Pfam" id="PF16188">
    <property type="entry name" value="Peptidase_M24_C"/>
    <property type="match status" value="1"/>
</dbReference>
<evidence type="ECO:0000256" key="3">
    <source>
        <dbReference type="ARBA" id="ARBA00022723"/>
    </source>
</evidence>
<evidence type="ECO:0000259" key="9">
    <source>
        <dbReference type="Pfam" id="PF16188"/>
    </source>
</evidence>
<dbReference type="Proteomes" id="UP001431783">
    <property type="component" value="Unassembled WGS sequence"/>
</dbReference>
<feature type="domain" description="Peptidase M24" evidence="7">
    <location>
        <begin position="319"/>
        <end position="533"/>
    </location>
</feature>
<reference evidence="10 11" key="1">
    <citation type="submission" date="2023-03" db="EMBL/GenBank/DDBJ databases">
        <title>Genome insight into feeding habits of ladybird beetles.</title>
        <authorList>
            <person name="Li H.-S."/>
            <person name="Huang Y.-H."/>
            <person name="Pang H."/>
        </authorList>
    </citation>
    <scope>NUCLEOTIDE SEQUENCE [LARGE SCALE GENOMIC DNA]</scope>
    <source>
        <strain evidence="10">SYSU_2023b</strain>
        <tissue evidence="10">Whole body</tissue>
    </source>
</reference>
<dbReference type="GO" id="GO:0046872">
    <property type="term" value="F:metal ion binding"/>
    <property type="evidence" value="ECO:0007669"/>
    <property type="project" value="UniProtKB-KW"/>
</dbReference>
<gene>
    <name evidence="10" type="ORF">WA026_003146</name>
</gene>
<dbReference type="InterPro" id="IPR000994">
    <property type="entry name" value="Pept_M24"/>
</dbReference>
<keyword evidence="4" id="KW-0378">Hydrolase</keyword>
<keyword evidence="5" id="KW-0464">Manganese</keyword>
<dbReference type="InterPro" id="IPR032416">
    <property type="entry name" value="Peptidase_M24_C"/>
</dbReference>
<dbReference type="PROSITE" id="PS00491">
    <property type="entry name" value="PROLINE_PEPTIDASE"/>
    <property type="match status" value="1"/>
</dbReference>
<sequence>MPPKATADLLKQLRSIMVNTKYVPEPLQAYIVPTNDAHYSEYVADCDQYRAFISGFTGSAGTAVVTQDHACLWTDGRYFLQASQQMDENWTLMKEGVPVTPTLGQWLSKVLPVGSTIGVDPKLFTTDMWNTVNNPVQSSGHKLIPVIPNLIELMWTDKPSRPANLIKPLSLKYTGKTVEEKLKVVVQRMNERNCSSLVISTLDDIAWTLNLRGSDIDYNPLFFAFLVIQPTHIAIFVNLKQLNSEVNKHLTEEIGAFTFSINPYEEIEQYIKNCHNQRVWFPENVNYFLTSLVPKQNQHIEISPTTLMKAVKNEVEVNGMRNAHIKDAAALCCYFAWLEQAVPEGGVTEISGAAKLEWFRSLQEDFVGLSFPTISSSGPNGAIIHYQPSKETDRPITTDSLYLCDSGAQFRDGTTDVTRTVHFGTPTDYEKECFTRVLKGQLKLGNAIFPSKIKGNYLDSFAREFLWEVGLDYGHGTSHGIGSFLNVHEGPMGISWRPYPEDPGLEPNMFLSNEPGFYEDGSFGIRLEDIVQIIPANPPHNHNNRGFLTFETITLCPKQTKLIKVEMLTDKEIDILNKYHQHCRNVVGPVLEKQGQIQAKEWLWKETEPIKRI</sequence>
<dbReference type="InterPro" id="IPR033740">
    <property type="entry name" value="Pept_M24B"/>
</dbReference>
<protein>
    <submittedName>
        <fullName evidence="10">Uncharacterized protein</fullName>
    </submittedName>
</protein>
<dbReference type="Pfam" id="PF01321">
    <property type="entry name" value="Creatinase_N"/>
    <property type="match status" value="1"/>
</dbReference>
<comment type="similarity">
    <text evidence="2 6">Belongs to the peptidase M24B family.</text>
</comment>
<dbReference type="GO" id="GO:0070006">
    <property type="term" value="F:metalloaminopeptidase activity"/>
    <property type="evidence" value="ECO:0007669"/>
    <property type="project" value="InterPro"/>
</dbReference>
<dbReference type="AlphaFoldDB" id="A0AAW1TI05"/>
<dbReference type="InterPro" id="IPR029149">
    <property type="entry name" value="Creatin/AminoP/Spt16_N"/>
</dbReference>
<dbReference type="PANTHER" id="PTHR43763:SF20">
    <property type="entry name" value="XAA-PRO AMINOPEPTIDASE APEPP"/>
    <property type="match status" value="1"/>
</dbReference>
<name>A0AAW1TI05_9CUCU</name>
<dbReference type="SUPFAM" id="SSF55920">
    <property type="entry name" value="Creatinase/aminopeptidase"/>
    <property type="match status" value="1"/>
</dbReference>
<dbReference type="CDD" id="cd01085">
    <property type="entry name" value="APP"/>
    <property type="match status" value="1"/>
</dbReference>
<dbReference type="Gene3D" id="3.90.230.10">
    <property type="entry name" value="Creatinase/methionine aminopeptidase superfamily"/>
    <property type="match status" value="1"/>
</dbReference>
<dbReference type="InterPro" id="IPR050422">
    <property type="entry name" value="X-Pro_aminopeptidase_P"/>
</dbReference>
<comment type="cofactor">
    <cofactor evidence="1">
        <name>Mn(2+)</name>
        <dbReference type="ChEBI" id="CHEBI:29035"/>
    </cofactor>
</comment>
<dbReference type="InterPro" id="IPR036005">
    <property type="entry name" value="Creatinase/aminopeptidase-like"/>
</dbReference>